<feature type="domain" description="Amidase" evidence="2">
    <location>
        <begin position="53"/>
        <end position="467"/>
    </location>
</feature>
<dbReference type="RefSeq" id="WP_023393747.1">
    <property type="nucleotide sequence ID" value="NZ_ASGZ01000018.1"/>
</dbReference>
<proteinExistence type="predicted"/>
<gene>
    <name evidence="3" type="ORF">K933_05798</name>
</gene>
<dbReference type="InterPro" id="IPR000120">
    <property type="entry name" value="Amidase"/>
</dbReference>
<dbReference type="Pfam" id="PF01425">
    <property type="entry name" value="Amidase"/>
    <property type="match status" value="1"/>
</dbReference>
<dbReference type="Gene3D" id="3.90.1300.10">
    <property type="entry name" value="Amidase signature (AS) domain"/>
    <property type="match status" value="1"/>
</dbReference>
<comment type="caution">
    <text evidence="3">The sequence shown here is derived from an EMBL/GenBank/DDBJ whole genome shotgun (WGS) entry which is preliminary data.</text>
</comment>
<dbReference type="eggNOG" id="arCOG01717">
    <property type="taxonomic scope" value="Archaea"/>
</dbReference>
<dbReference type="PANTHER" id="PTHR11895">
    <property type="entry name" value="TRANSAMIDASE"/>
    <property type="match status" value="1"/>
</dbReference>
<evidence type="ECO:0000259" key="2">
    <source>
        <dbReference type="Pfam" id="PF01425"/>
    </source>
</evidence>
<dbReference type="Proteomes" id="UP000017840">
    <property type="component" value="Unassembled WGS sequence"/>
</dbReference>
<feature type="compositionally biased region" description="Polar residues" evidence="1">
    <location>
        <begin position="1"/>
        <end position="14"/>
    </location>
</feature>
<dbReference type="PANTHER" id="PTHR11895:SF7">
    <property type="entry name" value="GLUTAMYL-TRNA(GLN) AMIDOTRANSFERASE SUBUNIT A, MITOCHONDRIAL"/>
    <property type="match status" value="1"/>
</dbReference>
<reference evidence="3 4" key="1">
    <citation type="journal article" date="2013" name="Genome Announc.">
        <title>Draft Genome Sequence of 'Candidatus Halobonum tyrrellensis' Strain G22, Isolated from the Hypersaline Waters of Lake Tyrrell, Australia.</title>
        <authorList>
            <person name="Ugalde J.A."/>
            <person name="Narasingarao P."/>
            <person name="Kuo S."/>
            <person name="Podell S."/>
            <person name="Allen E.E."/>
        </authorList>
    </citation>
    <scope>NUCLEOTIDE SEQUENCE [LARGE SCALE GENOMIC DNA]</scope>
    <source>
        <strain evidence="3 4">G22</strain>
    </source>
</reference>
<sequence length="488" mass="49173">MDDTPDGTSKNQRSNGERATDARETARRYASRAHGLDPDDTSPAFSPVVSVARDDPDDAFATAVAAPESFDGPLGGLAVATKDNVAVRGVTHRAGTRSLSWEPSADAAVVERLRAAGADLVGTTRMDPLALGTTGEGCAAGRTANPAAAGRVPGGSSSGSAAAVAGGLADAAVGTDTAGNLRIPAAFCGLVGVKPTFDRVPRTGVLDLAPTLDHVGVLAGDVHTAARTLDAVSGRDPVRPAGAAAEPTDAVAELATGLGRLRVGVPNEFVAAAAPAVRAVVERALTGLSRCGGVTVEHVGFPEHGDAGFVSRLQTAAEFATVVDAGGQPLGDGRDPDARAALRAAFDGAGGVPERVERTVAVGRALNEDYPDAYADAWDARRRIVRRTQVLFEQVDVLATPTVPVAAPAFGAVGDGPDATLAPTDLLVDTAPFNCTGQPAVSVPCGSADGAPVGLQLVAPAGADERALRVAAELERVAAELEWVGPAT</sequence>
<name>V4HG47_9EURY</name>
<dbReference type="STRING" id="1324957.K933_05798"/>
<evidence type="ECO:0000313" key="3">
    <source>
        <dbReference type="EMBL" id="ESP89093.1"/>
    </source>
</evidence>
<dbReference type="AlphaFoldDB" id="V4HG47"/>
<dbReference type="SUPFAM" id="SSF75304">
    <property type="entry name" value="Amidase signature (AS) enzymes"/>
    <property type="match status" value="1"/>
</dbReference>
<keyword evidence="4" id="KW-1185">Reference proteome</keyword>
<dbReference type="GO" id="GO:0003824">
    <property type="term" value="F:catalytic activity"/>
    <property type="evidence" value="ECO:0007669"/>
    <property type="project" value="InterPro"/>
</dbReference>
<feature type="compositionally biased region" description="Basic and acidic residues" evidence="1">
    <location>
        <begin position="15"/>
        <end position="27"/>
    </location>
</feature>
<dbReference type="InterPro" id="IPR023631">
    <property type="entry name" value="Amidase_dom"/>
</dbReference>
<evidence type="ECO:0000256" key="1">
    <source>
        <dbReference type="SAM" id="MobiDB-lite"/>
    </source>
</evidence>
<organism evidence="3 4">
    <name type="scientific">Candidatus Halobonum tyrrellensis G22</name>
    <dbReference type="NCBI Taxonomy" id="1324957"/>
    <lineage>
        <taxon>Archaea</taxon>
        <taxon>Methanobacteriati</taxon>
        <taxon>Methanobacteriota</taxon>
        <taxon>Stenosarchaea group</taxon>
        <taxon>Halobacteria</taxon>
        <taxon>Halobacteriales</taxon>
        <taxon>Haloferacaceae</taxon>
        <taxon>Candidatus Halobonum</taxon>
    </lineage>
</organism>
<feature type="region of interest" description="Disordered" evidence="1">
    <location>
        <begin position="1"/>
        <end position="51"/>
    </location>
</feature>
<protein>
    <submittedName>
        <fullName evidence="3">Amidase</fullName>
    </submittedName>
</protein>
<dbReference type="EMBL" id="ASGZ01000018">
    <property type="protein sequence ID" value="ESP89093.1"/>
    <property type="molecule type" value="Genomic_DNA"/>
</dbReference>
<dbReference type="InterPro" id="IPR036928">
    <property type="entry name" value="AS_sf"/>
</dbReference>
<dbReference type="OrthoDB" id="7931at2157"/>
<accession>V4HG47</accession>
<evidence type="ECO:0000313" key="4">
    <source>
        <dbReference type="Proteomes" id="UP000017840"/>
    </source>
</evidence>